<evidence type="ECO:0000313" key="4">
    <source>
        <dbReference type="EMBL" id="AKU98450.1"/>
    </source>
</evidence>
<dbReference type="OrthoDB" id="283584at2"/>
<name>A0A0K1PY43_9BACT</name>
<organism evidence="4 5">
    <name type="scientific">Labilithrix luteola</name>
    <dbReference type="NCBI Taxonomy" id="1391654"/>
    <lineage>
        <taxon>Bacteria</taxon>
        <taxon>Pseudomonadati</taxon>
        <taxon>Myxococcota</taxon>
        <taxon>Polyangia</taxon>
        <taxon>Polyangiales</taxon>
        <taxon>Labilitrichaceae</taxon>
        <taxon>Labilithrix</taxon>
    </lineage>
</organism>
<dbReference type="AlphaFoldDB" id="A0A0K1PY43"/>
<feature type="compositionally biased region" description="Pro residues" evidence="1">
    <location>
        <begin position="749"/>
        <end position="761"/>
    </location>
</feature>
<dbReference type="Gene3D" id="1.50.10.100">
    <property type="entry name" value="Chondroitin AC/alginate lyase"/>
    <property type="match status" value="1"/>
</dbReference>
<evidence type="ECO:0000256" key="3">
    <source>
        <dbReference type="SAM" id="SignalP"/>
    </source>
</evidence>
<evidence type="ECO:0000256" key="1">
    <source>
        <dbReference type="SAM" id="MobiDB-lite"/>
    </source>
</evidence>
<gene>
    <name evidence="4" type="ORF">AKJ09_05114</name>
</gene>
<dbReference type="SUPFAM" id="SSF48230">
    <property type="entry name" value="Chondroitin AC/alginate lyase"/>
    <property type="match status" value="1"/>
</dbReference>
<dbReference type="STRING" id="1391654.AKJ09_05114"/>
<protein>
    <submittedName>
        <fullName evidence="4">Uncharacterized protein</fullName>
    </submittedName>
</protein>
<feature type="chain" id="PRO_5005466568" evidence="3">
    <location>
        <begin position="27"/>
        <end position="805"/>
    </location>
</feature>
<dbReference type="InterPro" id="IPR008929">
    <property type="entry name" value="Chondroitin_lyas"/>
</dbReference>
<evidence type="ECO:0000256" key="2">
    <source>
        <dbReference type="SAM" id="Phobius"/>
    </source>
</evidence>
<keyword evidence="5" id="KW-1185">Reference proteome</keyword>
<evidence type="ECO:0000313" key="5">
    <source>
        <dbReference type="Proteomes" id="UP000064967"/>
    </source>
</evidence>
<dbReference type="EMBL" id="CP012333">
    <property type="protein sequence ID" value="AKU98450.1"/>
    <property type="molecule type" value="Genomic_DNA"/>
</dbReference>
<keyword evidence="2" id="KW-0812">Transmembrane</keyword>
<dbReference type="RefSeq" id="WP_146649408.1">
    <property type="nucleotide sequence ID" value="NZ_CP012333.1"/>
</dbReference>
<keyword evidence="3" id="KW-0732">Signal</keyword>
<keyword evidence="2" id="KW-0472">Membrane</keyword>
<accession>A0A0K1PY43</accession>
<dbReference type="KEGG" id="llu:AKJ09_05114"/>
<sequence>MTGLPSRACAAVLTAACATFSVAAHAAPPEPAGVHPRLWMDATTRASMKSLAKKEGSGVVRAIRECNRVGSALKQESKNVYMGFEWGAHASNCAIAYLATGQASYAATGLHFFSALLDDWEYVGDGKGGDSAVRHDSGYAIRAVGVHAAIAYDFLHDAPGMTPDLLAKARRRFKAWTDWYYANGYRAKSPATNYHAGYLFAVTLIAIAQGSEAGESGTALWRHVTEQVWGTEMKAAAIPGGLLDGGDWGEGWQYGPLAVVSYALAARAMIVAGMPLPDFQRWAEQVVRRHVHALSPSGKGTFAGGDTQDETPSVAPNPFTLVGAIAGPTPDAAAGWARAELDRLHLVTKDESFLIFDVLADTRNVEATPFPRDTTPTFYLSRGNTTLYARSTWSTNATWMAMQCSRSIEVDHLPPNAGNFVLTRGSDELVVDPSPYGSLSSLTSNAPTVESAQLPGPYQPSQGYWSEKTGYVWARQTESAIVTARCDYADHYRFQERPSDVPMAMRDVVLIPSENGDATTVVVDRARTASPAHPLHLRFRSTASLTLDPEGARGARGTSGRSALTIVPLFTSSGAPLVRRATTGDCFGKDTPRGNCTAARFAVQDYVLTVGGGDASAIHVLDLTAANEKLPSPRLTSAPGYRVVSFERGKRHASVVIAEPGEPATLTYRAAPGHHVVLDAPGARAGHARVTATRDGPLCAVTVNATASGGMDARPLTLLLSEACSVTEDMTQTRPVPSSLDDVAGASRPPQPSLVPPPIEPPGRGAMPAATRSGCRCDVAREGPGGTAVGLIFVGFTLLALRRRR</sequence>
<keyword evidence="2" id="KW-1133">Transmembrane helix</keyword>
<dbReference type="Proteomes" id="UP000064967">
    <property type="component" value="Chromosome"/>
</dbReference>
<feature type="signal peptide" evidence="3">
    <location>
        <begin position="1"/>
        <end position="26"/>
    </location>
</feature>
<feature type="transmembrane region" description="Helical" evidence="2">
    <location>
        <begin position="783"/>
        <end position="801"/>
    </location>
</feature>
<reference evidence="4 5" key="1">
    <citation type="submission" date="2015-08" db="EMBL/GenBank/DDBJ databases">
        <authorList>
            <person name="Babu N.S."/>
            <person name="Beckwith C.J."/>
            <person name="Beseler K.G."/>
            <person name="Brison A."/>
            <person name="Carone J.V."/>
            <person name="Caskin T.P."/>
            <person name="Diamond M."/>
            <person name="Durham M.E."/>
            <person name="Foxe J.M."/>
            <person name="Go M."/>
            <person name="Henderson B.A."/>
            <person name="Jones I.B."/>
            <person name="McGettigan J.A."/>
            <person name="Micheletti S.J."/>
            <person name="Nasrallah M.E."/>
            <person name="Ortiz D."/>
            <person name="Piller C.R."/>
            <person name="Privatt S.R."/>
            <person name="Schneider S.L."/>
            <person name="Sharp S."/>
            <person name="Smith T.C."/>
            <person name="Stanton J.D."/>
            <person name="Ullery H.E."/>
            <person name="Wilson R.J."/>
            <person name="Serrano M.G."/>
            <person name="Buck G."/>
            <person name="Lee V."/>
            <person name="Wang Y."/>
            <person name="Carvalho R."/>
            <person name="Voegtly L."/>
            <person name="Shi R."/>
            <person name="Duckworth R."/>
            <person name="Johnson A."/>
            <person name="Loviza R."/>
            <person name="Walstead R."/>
            <person name="Shah Z."/>
            <person name="Kiflezghi M."/>
            <person name="Wade K."/>
            <person name="Ball S.L."/>
            <person name="Bradley K.W."/>
            <person name="Asai D.J."/>
            <person name="Bowman C.A."/>
            <person name="Russell D.A."/>
            <person name="Pope W.H."/>
            <person name="Jacobs-Sera D."/>
            <person name="Hendrix R.W."/>
            <person name="Hatfull G.F."/>
        </authorList>
    </citation>
    <scope>NUCLEOTIDE SEQUENCE [LARGE SCALE GENOMIC DNA]</scope>
    <source>
        <strain evidence="4 5">DSM 27648</strain>
    </source>
</reference>
<dbReference type="Gene3D" id="2.70.98.70">
    <property type="match status" value="1"/>
</dbReference>
<feature type="region of interest" description="Disordered" evidence="1">
    <location>
        <begin position="729"/>
        <end position="770"/>
    </location>
</feature>
<proteinExistence type="predicted"/>